<dbReference type="EMBL" id="CP093343">
    <property type="protein sequence ID" value="WOG85660.1"/>
    <property type="molecule type" value="Genomic_DNA"/>
</dbReference>
<evidence type="ECO:0000259" key="6">
    <source>
        <dbReference type="PROSITE" id="PS51186"/>
    </source>
</evidence>
<dbReference type="Pfam" id="PF22970">
    <property type="entry name" value="DUF7028"/>
    <property type="match status" value="2"/>
</dbReference>
<keyword evidence="3" id="KW-0862">Zinc</keyword>
<dbReference type="GO" id="GO:0003714">
    <property type="term" value="F:transcription corepressor activity"/>
    <property type="evidence" value="ECO:0007669"/>
    <property type="project" value="InterPro"/>
</dbReference>
<dbReference type="PANTHER" id="PTHR46309:SF12">
    <property type="entry name" value="GB|AAC80581.1"/>
    <property type="match status" value="1"/>
</dbReference>
<dbReference type="CDD" id="cd04301">
    <property type="entry name" value="NAT_SF"/>
    <property type="match status" value="1"/>
</dbReference>
<dbReference type="PROSITE" id="PS51186">
    <property type="entry name" value="GNAT"/>
    <property type="match status" value="1"/>
</dbReference>
<dbReference type="SUPFAM" id="SSF57903">
    <property type="entry name" value="FYVE/PHD zinc finger"/>
    <property type="match status" value="1"/>
</dbReference>
<reference evidence="7" key="2">
    <citation type="submission" date="2022-03" db="EMBL/GenBank/DDBJ databases">
        <title>Draft title - Genomic analysis of global carrot germplasm unveils the trajectory of domestication and the origin of high carotenoid orange carrot.</title>
        <authorList>
            <person name="Iorizzo M."/>
            <person name="Ellison S."/>
            <person name="Senalik D."/>
            <person name="Macko-Podgorni A."/>
            <person name="Grzebelus D."/>
            <person name="Bostan H."/>
            <person name="Rolling W."/>
            <person name="Curaba J."/>
            <person name="Simon P."/>
        </authorList>
    </citation>
    <scope>NUCLEOTIDE SEQUENCE</scope>
    <source>
        <tissue evidence="7">Leaf</tissue>
    </source>
</reference>
<evidence type="ECO:0000256" key="4">
    <source>
        <dbReference type="PROSITE-ProRule" id="PRU00146"/>
    </source>
</evidence>
<dbReference type="Gene3D" id="3.40.630.30">
    <property type="match status" value="1"/>
</dbReference>
<dbReference type="InterPro" id="IPR054292">
    <property type="entry name" value="DUF7028"/>
</dbReference>
<dbReference type="InterPro" id="IPR001965">
    <property type="entry name" value="Znf_PHD"/>
</dbReference>
<dbReference type="PANTHER" id="PTHR46309">
    <property type="entry name" value="PHD FINGER PROTEIN 12"/>
    <property type="match status" value="1"/>
</dbReference>
<dbReference type="SUPFAM" id="SSF55729">
    <property type="entry name" value="Acyl-CoA N-acyltransferases (Nat)"/>
    <property type="match status" value="1"/>
</dbReference>
<feature type="domain" description="PHD-type" evidence="5">
    <location>
        <begin position="287"/>
        <end position="333"/>
    </location>
</feature>
<keyword evidence="8" id="KW-1185">Reference proteome</keyword>
<evidence type="ECO:0000313" key="7">
    <source>
        <dbReference type="EMBL" id="WOG85660.1"/>
    </source>
</evidence>
<dbReference type="InterPro" id="IPR056511">
    <property type="entry name" value="IDM1_C"/>
</dbReference>
<dbReference type="GO" id="GO:0016747">
    <property type="term" value="F:acyltransferase activity, transferring groups other than amino-acyl groups"/>
    <property type="evidence" value="ECO:0007669"/>
    <property type="project" value="InterPro"/>
</dbReference>
<dbReference type="GO" id="GO:0006357">
    <property type="term" value="P:regulation of transcription by RNA polymerase II"/>
    <property type="evidence" value="ECO:0007669"/>
    <property type="project" value="TreeGrafter"/>
</dbReference>
<evidence type="ECO:0000256" key="1">
    <source>
        <dbReference type="ARBA" id="ARBA00022723"/>
    </source>
</evidence>
<dbReference type="PROSITE" id="PS50016">
    <property type="entry name" value="ZF_PHD_2"/>
    <property type="match status" value="1"/>
</dbReference>
<evidence type="ECO:0000259" key="5">
    <source>
        <dbReference type="PROSITE" id="PS50016"/>
    </source>
</evidence>
<dbReference type="Proteomes" id="UP000077755">
    <property type="component" value="Chromosome 1"/>
</dbReference>
<dbReference type="InterPro" id="IPR011011">
    <property type="entry name" value="Znf_FYVE_PHD"/>
</dbReference>
<dbReference type="InterPro" id="IPR042163">
    <property type="entry name" value="PHF12"/>
</dbReference>
<dbReference type="AlphaFoldDB" id="A0AAF0WCT3"/>
<dbReference type="Gene3D" id="3.30.40.10">
    <property type="entry name" value="Zinc/RING finger domain, C3HC4 (zinc finger)"/>
    <property type="match status" value="2"/>
</dbReference>
<evidence type="ECO:0000313" key="8">
    <source>
        <dbReference type="Proteomes" id="UP000077755"/>
    </source>
</evidence>
<feature type="domain" description="N-acetyltransferase" evidence="6">
    <location>
        <begin position="426"/>
        <end position="589"/>
    </location>
</feature>
<dbReference type="SMART" id="SM00249">
    <property type="entry name" value="PHD"/>
    <property type="match status" value="2"/>
</dbReference>
<dbReference type="PROSITE" id="PS01359">
    <property type="entry name" value="ZF_PHD_1"/>
    <property type="match status" value="1"/>
</dbReference>
<dbReference type="InterPro" id="IPR000182">
    <property type="entry name" value="GNAT_dom"/>
</dbReference>
<dbReference type="InterPro" id="IPR016181">
    <property type="entry name" value="Acyl_CoA_acyltransferase"/>
</dbReference>
<evidence type="ECO:0000256" key="2">
    <source>
        <dbReference type="ARBA" id="ARBA00022771"/>
    </source>
</evidence>
<protein>
    <recommendedName>
        <fullName evidence="9">PHD-type domain-containing protein</fullName>
    </recommendedName>
</protein>
<accession>A0AAF0WCT3</accession>
<dbReference type="GO" id="GO:0005634">
    <property type="term" value="C:nucleus"/>
    <property type="evidence" value="ECO:0007669"/>
    <property type="project" value="TreeGrafter"/>
</dbReference>
<dbReference type="GO" id="GO:0008270">
    <property type="term" value="F:zinc ion binding"/>
    <property type="evidence" value="ECO:0007669"/>
    <property type="project" value="UniProtKB-KW"/>
</dbReference>
<keyword evidence="2 4" id="KW-0863">Zinc-finger</keyword>
<gene>
    <name evidence="7" type="ORF">DCAR_0104851</name>
</gene>
<dbReference type="Pfam" id="PF00628">
    <property type="entry name" value="PHD"/>
    <property type="match status" value="1"/>
</dbReference>
<dbReference type="InterPro" id="IPR019786">
    <property type="entry name" value="Zinc_finger_PHD-type_CS"/>
</dbReference>
<dbReference type="Pfam" id="PF23209">
    <property type="entry name" value="IDM1_C"/>
    <property type="match status" value="1"/>
</dbReference>
<evidence type="ECO:0000256" key="3">
    <source>
        <dbReference type="ARBA" id="ARBA00022833"/>
    </source>
</evidence>
<evidence type="ECO:0008006" key="9">
    <source>
        <dbReference type="Google" id="ProtNLM"/>
    </source>
</evidence>
<organism evidence="7 8">
    <name type="scientific">Daucus carota subsp. sativus</name>
    <name type="common">Carrot</name>
    <dbReference type="NCBI Taxonomy" id="79200"/>
    <lineage>
        <taxon>Eukaryota</taxon>
        <taxon>Viridiplantae</taxon>
        <taxon>Streptophyta</taxon>
        <taxon>Embryophyta</taxon>
        <taxon>Tracheophyta</taxon>
        <taxon>Spermatophyta</taxon>
        <taxon>Magnoliopsida</taxon>
        <taxon>eudicotyledons</taxon>
        <taxon>Gunneridae</taxon>
        <taxon>Pentapetalae</taxon>
        <taxon>asterids</taxon>
        <taxon>campanulids</taxon>
        <taxon>Apiales</taxon>
        <taxon>Apiaceae</taxon>
        <taxon>Apioideae</taxon>
        <taxon>Scandiceae</taxon>
        <taxon>Daucinae</taxon>
        <taxon>Daucus</taxon>
        <taxon>Daucus sect. Daucus</taxon>
    </lineage>
</organism>
<dbReference type="InterPro" id="IPR013083">
    <property type="entry name" value="Znf_RING/FYVE/PHD"/>
</dbReference>
<proteinExistence type="predicted"/>
<reference evidence="7" key="1">
    <citation type="journal article" date="2016" name="Nat. Genet.">
        <title>A high-quality carrot genome assembly provides new insights into carotenoid accumulation and asterid genome evolution.</title>
        <authorList>
            <person name="Iorizzo M."/>
            <person name="Ellison S."/>
            <person name="Senalik D."/>
            <person name="Zeng P."/>
            <person name="Satapoomin P."/>
            <person name="Huang J."/>
            <person name="Bowman M."/>
            <person name="Iovene M."/>
            <person name="Sanseverino W."/>
            <person name="Cavagnaro P."/>
            <person name="Yildiz M."/>
            <person name="Macko-Podgorni A."/>
            <person name="Moranska E."/>
            <person name="Grzebelus E."/>
            <person name="Grzebelus D."/>
            <person name="Ashrafi H."/>
            <person name="Zheng Z."/>
            <person name="Cheng S."/>
            <person name="Spooner D."/>
            <person name="Van Deynze A."/>
            <person name="Simon P."/>
        </authorList>
    </citation>
    <scope>NUCLEOTIDE SEQUENCE</scope>
    <source>
        <tissue evidence="7">Leaf</tissue>
    </source>
</reference>
<keyword evidence="1" id="KW-0479">Metal-binding</keyword>
<dbReference type="InterPro" id="IPR019787">
    <property type="entry name" value="Znf_PHD-finger"/>
</dbReference>
<name>A0AAF0WCT3_DAUCS</name>
<sequence length="715" mass="81233">MDSNVDDELYKDGSCAKNDEFCNNSRKGLKKINLNVWYSADLAPRSCEDAIKVYLKCQASMDRIQIPHKVTVNLRRHLLYLGWKVEYIQKEGFRRWRYTQPDGTDKFNSLVKVCEQIGKSDFAEVSQFPSEEKNKSGDAVECEVSLDQYRLRDVDDPVVLTPLAKTSQGCQSELLKDSQGMLEYEYCPQAVISYYSLEFKKTAYPKHHDLFKDMQVKAKKHLSAVGWKFYIVLKNGRKKELRYRAPWGKVFLSLRSACKGYLDENRKVCKLADMTDKQQHQNNEEEDDLCSVCHSDGTLILCDRCPSAFHSRCVGLKEDPCDAVWFCPSCCCRICGAGENSCDSEVSAEYSFVNCDQCARQYHISCLKKKEIVPDSYPIGCWFCNKKCEQISFALKSLLGKPVQVGTNGLTWTLLRYVNPEESVQSDIGNLKENDRKLKVALRVMLECFVSVKEPRTRSDIVEDVIYNRGSRVNRLNYRGFYTVLLEKNDKSVSAATVRIYGEKVAELPFVATRFRYRRQGMCHILLNELEKLLRELGVERLVLPAIPEMLDTWTSSFGFSVMPQSDRLKLLDYTLINFPGTTMCQKLLSKNHCIESSPRKTIEQHCGVANRNDNVDLGNSSTVIVGLPAVQVLGQRSKNRVRGSRSRANGVDRSSGLVSHCQTTGFKLIPSQSKITLKSSVDETDCKEDENRGNGKITCSKRRKIAKPVEGVAC</sequence>